<dbReference type="Gene3D" id="2.40.10.270">
    <property type="entry name" value="Bacteriophage SPP1 head-tail adaptor protein"/>
    <property type="match status" value="1"/>
</dbReference>
<sequence length="112" mass="12004">MTTPRLNRQLVLEARAQVHDGSGGFSEVWSPLGTHWAEVTARVGSERSESGTPVSQVSYRVVVRAAPVGALSRPAADQRFREGPRVLKIVAVAEADADGRYLACTCVEEIAA</sequence>
<name>A0ABV9KK79_9RHOB</name>
<protein>
    <submittedName>
        <fullName evidence="1">Head-tail adaptor protein</fullName>
    </submittedName>
</protein>
<gene>
    <name evidence="1" type="ORF">ACFO5X_17335</name>
</gene>
<dbReference type="InterPro" id="IPR008767">
    <property type="entry name" value="Phage_SPP1_head-tail_adaptor"/>
</dbReference>
<accession>A0ABV9KK79</accession>
<dbReference type="InterPro" id="IPR038666">
    <property type="entry name" value="SSP1_head-tail_sf"/>
</dbReference>
<comment type="caution">
    <text evidence="1">The sequence shown here is derived from an EMBL/GenBank/DDBJ whole genome shotgun (WGS) entry which is preliminary data.</text>
</comment>
<dbReference type="RefSeq" id="WP_380719217.1">
    <property type="nucleotide sequence ID" value="NZ_JBHSGI010000024.1"/>
</dbReference>
<keyword evidence="2" id="KW-1185">Reference proteome</keyword>
<proteinExistence type="predicted"/>
<evidence type="ECO:0000313" key="2">
    <source>
        <dbReference type="Proteomes" id="UP001595973"/>
    </source>
</evidence>
<organism evidence="1 2">
    <name type="scientific">Seohaeicola nanhaiensis</name>
    <dbReference type="NCBI Taxonomy" id="1387282"/>
    <lineage>
        <taxon>Bacteria</taxon>
        <taxon>Pseudomonadati</taxon>
        <taxon>Pseudomonadota</taxon>
        <taxon>Alphaproteobacteria</taxon>
        <taxon>Rhodobacterales</taxon>
        <taxon>Roseobacteraceae</taxon>
        <taxon>Seohaeicola</taxon>
    </lineage>
</organism>
<dbReference type="EMBL" id="JBHSGI010000024">
    <property type="protein sequence ID" value="MFC4670331.1"/>
    <property type="molecule type" value="Genomic_DNA"/>
</dbReference>
<dbReference type="Pfam" id="PF05521">
    <property type="entry name" value="Phage_HCP"/>
    <property type="match status" value="1"/>
</dbReference>
<dbReference type="Proteomes" id="UP001595973">
    <property type="component" value="Unassembled WGS sequence"/>
</dbReference>
<evidence type="ECO:0000313" key="1">
    <source>
        <dbReference type="EMBL" id="MFC4670331.1"/>
    </source>
</evidence>
<reference evidence="2" key="1">
    <citation type="journal article" date="2019" name="Int. J. Syst. Evol. Microbiol.">
        <title>The Global Catalogue of Microorganisms (GCM) 10K type strain sequencing project: providing services to taxonomists for standard genome sequencing and annotation.</title>
        <authorList>
            <consortium name="The Broad Institute Genomics Platform"/>
            <consortium name="The Broad Institute Genome Sequencing Center for Infectious Disease"/>
            <person name="Wu L."/>
            <person name="Ma J."/>
        </authorList>
    </citation>
    <scope>NUCLEOTIDE SEQUENCE [LARGE SCALE GENOMIC DNA]</scope>
    <source>
        <strain evidence="2">CGMCC 4.7283</strain>
    </source>
</reference>